<gene>
    <name evidence="21" type="primary">ppdK</name>
    <name evidence="21" type="ordered locus">NRI_0354</name>
</gene>
<dbReference type="PIRSF" id="PIRSF000853">
    <property type="entry name" value="PPDK"/>
    <property type="match status" value="1"/>
</dbReference>
<dbReference type="RefSeq" id="WP_015816240.1">
    <property type="nucleotide sequence ID" value="NC_013009.1"/>
</dbReference>
<dbReference type="Proteomes" id="UP000001627">
    <property type="component" value="Chromosome"/>
</dbReference>
<evidence type="ECO:0000313" key="22">
    <source>
        <dbReference type="Proteomes" id="UP000001627"/>
    </source>
</evidence>
<evidence type="ECO:0000256" key="16">
    <source>
        <dbReference type="PIRSR" id="PIRSR000853-2"/>
    </source>
</evidence>
<feature type="domain" description="Pyruvate phosphate dikinase AMP/ATP-binding" evidence="19">
    <location>
        <begin position="302"/>
        <end position="354"/>
    </location>
</feature>
<proteinExistence type="inferred from homology"/>
<dbReference type="PANTHER" id="PTHR22931">
    <property type="entry name" value="PHOSPHOENOLPYRUVATE DIKINASE-RELATED"/>
    <property type="match status" value="1"/>
</dbReference>
<dbReference type="AlphaFoldDB" id="C6V4M4"/>
<keyword evidence="10" id="KW-0547">Nucleotide-binding</keyword>
<feature type="binding site" evidence="17">
    <location>
        <position position="756"/>
    </location>
    <ligand>
        <name>Mg(2+)</name>
        <dbReference type="ChEBI" id="CHEBI:18420"/>
    </ligand>
</feature>
<dbReference type="EMBL" id="CP001431">
    <property type="protein sequence ID" value="ACT69351.1"/>
    <property type="molecule type" value="Genomic_DNA"/>
</dbReference>
<dbReference type="PANTHER" id="PTHR22931:SF9">
    <property type="entry name" value="PYRUVATE, PHOSPHATE DIKINASE 1, CHLOROPLASTIC"/>
    <property type="match status" value="1"/>
</dbReference>
<evidence type="ECO:0000256" key="12">
    <source>
        <dbReference type="ARBA" id="ARBA00022840"/>
    </source>
</evidence>
<dbReference type="InterPro" id="IPR040442">
    <property type="entry name" value="Pyrv_kinase-like_dom_sf"/>
</dbReference>
<dbReference type="GO" id="GO:0005524">
    <property type="term" value="F:ATP binding"/>
    <property type="evidence" value="ECO:0007669"/>
    <property type="project" value="UniProtKB-KW"/>
</dbReference>
<dbReference type="SUPFAM" id="SSF51621">
    <property type="entry name" value="Phosphoenolpyruvate/pyruvate domain"/>
    <property type="match status" value="1"/>
</dbReference>
<feature type="binding site" evidence="16">
    <location>
        <position position="754"/>
    </location>
    <ligand>
        <name>substrate</name>
    </ligand>
</feature>
<dbReference type="HOGENOM" id="CLU_015345_0_2_5"/>
<evidence type="ECO:0000256" key="11">
    <source>
        <dbReference type="ARBA" id="ARBA00022777"/>
    </source>
</evidence>
<dbReference type="GO" id="GO:0016301">
    <property type="term" value="F:kinase activity"/>
    <property type="evidence" value="ECO:0007669"/>
    <property type="project" value="UniProtKB-KW"/>
</dbReference>
<evidence type="ECO:0000256" key="2">
    <source>
        <dbReference type="ARBA" id="ARBA00003144"/>
    </source>
</evidence>
<feature type="binding site" evidence="16">
    <location>
        <position position="756"/>
    </location>
    <ligand>
        <name>substrate</name>
    </ligand>
</feature>
<dbReference type="InterPro" id="IPR015813">
    <property type="entry name" value="Pyrv/PenolPyrv_kinase-like_dom"/>
</dbReference>
<keyword evidence="13 17" id="KW-0460">Magnesium</keyword>
<feature type="domain" description="PEP-utilising enzyme mobile" evidence="18">
    <location>
        <begin position="419"/>
        <end position="501"/>
    </location>
</feature>
<feature type="active site" description="Tele-phosphohistidine intermediate" evidence="15">
    <location>
        <position position="452"/>
    </location>
</feature>
<dbReference type="Gene3D" id="3.30.1490.20">
    <property type="entry name" value="ATP-grasp fold, A domain"/>
    <property type="match status" value="1"/>
</dbReference>
<dbReference type="InterPro" id="IPR002192">
    <property type="entry name" value="PPDK_AMP/ATP-bd"/>
</dbReference>
<dbReference type="PROSITE" id="PS00370">
    <property type="entry name" value="PEP_ENZYMES_PHOS_SITE"/>
    <property type="match status" value="1"/>
</dbReference>
<dbReference type="Gene3D" id="3.20.20.60">
    <property type="entry name" value="Phosphoenolpyruvate-binding domains"/>
    <property type="match status" value="1"/>
</dbReference>
<dbReference type="GO" id="GO:0046872">
    <property type="term" value="F:metal ion binding"/>
    <property type="evidence" value="ECO:0007669"/>
    <property type="project" value="UniProtKB-KW"/>
</dbReference>
<evidence type="ECO:0000256" key="17">
    <source>
        <dbReference type="PIRSR" id="PIRSR000853-3"/>
    </source>
</evidence>
<dbReference type="KEGG" id="nri:NRI_0354"/>
<evidence type="ECO:0000256" key="15">
    <source>
        <dbReference type="PIRSR" id="PIRSR000853-1"/>
    </source>
</evidence>
<dbReference type="GO" id="GO:0050242">
    <property type="term" value="F:pyruvate, phosphate dikinase activity"/>
    <property type="evidence" value="ECO:0007669"/>
    <property type="project" value="UniProtKB-EC"/>
</dbReference>
<dbReference type="PROSITE" id="PS00742">
    <property type="entry name" value="PEP_ENZYMES_2"/>
    <property type="match status" value="1"/>
</dbReference>
<feature type="domain" description="PEP-utilising enzyme C-terminal" evidence="20">
    <location>
        <begin position="520"/>
        <end position="855"/>
    </location>
</feature>
<dbReference type="SUPFAM" id="SSF56059">
    <property type="entry name" value="Glutathione synthetase ATP-binding domain-like"/>
    <property type="match status" value="1"/>
</dbReference>
<keyword evidence="21" id="KW-0670">Pyruvate</keyword>
<evidence type="ECO:0000256" key="8">
    <source>
        <dbReference type="ARBA" id="ARBA00022679"/>
    </source>
</evidence>
<dbReference type="InterPro" id="IPR010121">
    <property type="entry name" value="Pyruvate_phosphate_dikinase"/>
</dbReference>
<accession>C6V4M4</accession>
<dbReference type="InterPro" id="IPR008279">
    <property type="entry name" value="PEP-util_enz_mobile_dom"/>
</dbReference>
<feature type="binding site" evidence="16">
    <location>
        <position position="753"/>
    </location>
    <ligand>
        <name>substrate</name>
    </ligand>
</feature>
<protein>
    <recommendedName>
        <fullName evidence="6">Pyruvate, phosphate dikinase</fullName>
        <ecNumber evidence="5">2.7.9.1</ecNumber>
    </recommendedName>
    <alternativeName>
        <fullName evidence="14">Pyruvate, orthophosphate dikinase</fullName>
    </alternativeName>
</protein>
<dbReference type="eggNOG" id="COG0574">
    <property type="taxonomic scope" value="Bacteria"/>
</dbReference>
<evidence type="ECO:0000256" key="14">
    <source>
        <dbReference type="ARBA" id="ARBA00032883"/>
    </source>
</evidence>
<sequence length="867" mass="95798">MSEKLVYHFSPSNADGDASMLDVLGGKGANLAQMCNMGLPVPPGFTISSSACELYHRDRDLFRKILEKEVRRSLRVLEAATGKVFGSKVRPLLVSVRSGSKFSMPGMLDTVLNVGLNNEIVGSCSSRFILDSYRRLIQMYGDVVLKVESYHFEEVLYNYKNSKGVLSDHDLSISDLHELIEAFREVVKRNSRASLPEDVYVQVMACIEAVFQSWGNERAKTYRKIHGIPESVGTAVNIQSMVFGNFNEHSGSGVLFTRNPSNGHKTIFGEYMKCVQGEDIVSGVRTPKPINELKSENPRLYEQLESVCQSLEKHYRDVQDIEFTIEDDALYILQTRSAKRSVEAAIKVAVDMVKEGLITKEEAVLRISPKSLESLLHPRIDDEANHQIIGSGLPASPGAASGKIIFSTEEAVKRAQGGEKVILVKSETSPEDIAGMHAAVAILTTRGGMTSHAAVVARGMGKPCICALSGGSIDQYSQVLRIIPDVTLNRGDEITIDGASGNVILGNASTSEFSFSDEFSVFMGWVDEFRRISVRANAETKEDVEVALKFGADGIGLCRTEHMFFSEDRIHIVRDMIVAEDLRQRSTALKKLLPIQQGCFAAIFREMQGKCVTVRLLDPPLHEFLPADEASLESFRRHSTLEESFIQRRIKALKEENPMLGHRGCRIAISHPEIYEMQLHAIFGAAQEVGGVKLEVMIPFIMNADELYAIKQLVTSVAQGYSADYLLGNMIELPSAAILADRIAENSDFFSFGTNDLTQTTLGISRDDCGMFMNIYKERGLFKEDPFISIQVESVGFLIREAIKKGRSANKTLKIGICGEHGGDPYSVEFFASSGVDYVSCSPYRVPIAKVAAAQHFIKTKQNNETL</sequence>
<evidence type="ECO:0000256" key="6">
    <source>
        <dbReference type="ARBA" id="ARBA00020138"/>
    </source>
</evidence>
<dbReference type="InterPro" id="IPR023151">
    <property type="entry name" value="PEP_util_CS"/>
</dbReference>
<evidence type="ECO:0000256" key="7">
    <source>
        <dbReference type="ARBA" id="ARBA00022553"/>
    </source>
</evidence>
<organism evidence="21 22">
    <name type="scientific">Neorickettsia risticii (strain Illinois)</name>
    <dbReference type="NCBI Taxonomy" id="434131"/>
    <lineage>
        <taxon>Bacteria</taxon>
        <taxon>Pseudomonadati</taxon>
        <taxon>Pseudomonadota</taxon>
        <taxon>Alphaproteobacteria</taxon>
        <taxon>Rickettsiales</taxon>
        <taxon>Anaplasmataceae</taxon>
        <taxon>Neorickettsia</taxon>
    </lineage>
</organism>
<evidence type="ECO:0000259" key="20">
    <source>
        <dbReference type="Pfam" id="PF02896"/>
    </source>
</evidence>
<dbReference type="Gene3D" id="3.50.30.10">
    <property type="entry name" value="Phosphohistidine domain"/>
    <property type="match status" value="1"/>
</dbReference>
<evidence type="ECO:0000256" key="3">
    <source>
        <dbReference type="ARBA" id="ARBA00007837"/>
    </source>
</evidence>
<comment type="cofactor">
    <cofactor evidence="1 17">
        <name>Mg(2+)</name>
        <dbReference type="ChEBI" id="CHEBI:18420"/>
    </cofactor>
</comment>
<evidence type="ECO:0000256" key="13">
    <source>
        <dbReference type="ARBA" id="ARBA00022842"/>
    </source>
</evidence>
<dbReference type="Gene3D" id="1.10.189.10">
    <property type="entry name" value="Pyruvate Phosphate Dikinase, domain 2"/>
    <property type="match status" value="1"/>
</dbReference>
<dbReference type="InterPro" id="IPR036637">
    <property type="entry name" value="Phosphohistidine_dom_sf"/>
</dbReference>
<dbReference type="Gene3D" id="1.20.80.30">
    <property type="match status" value="1"/>
</dbReference>
<dbReference type="InterPro" id="IPR000121">
    <property type="entry name" value="PEP_util_C"/>
</dbReference>
<dbReference type="Pfam" id="PF01326">
    <property type="entry name" value="PPDK_N"/>
    <property type="match status" value="2"/>
</dbReference>
<evidence type="ECO:0000256" key="10">
    <source>
        <dbReference type="ARBA" id="ARBA00022741"/>
    </source>
</evidence>
<evidence type="ECO:0000313" key="21">
    <source>
        <dbReference type="EMBL" id="ACT69351.1"/>
    </source>
</evidence>
<dbReference type="STRING" id="434131.NRI_0354"/>
<dbReference type="SUPFAM" id="SSF52009">
    <property type="entry name" value="Phosphohistidine domain"/>
    <property type="match status" value="1"/>
</dbReference>
<dbReference type="InterPro" id="IPR013815">
    <property type="entry name" value="ATP_grasp_subdomain_1"/>
</dbReference>
<keyword evidence="9 17" id="KW-0479">Metal-binding</keyword>
<reference evidence="21 22" key="1">
    <citation type="journal article" date="2009" name="Nucleic Acids Res.">
        <title>Analysis of complete genome sequence of Neorickettsia risticii: causative agent of Potomac horse fever.</title>
        <authorList>
            <person name="Lin M."/>
            <person name="Zhang C."/>
            <person name="Gibson K."/>
            <person name="Rikihisa Y."/>
        </authorList>
    </citation>
    <scope>NUCLEOTIDE SEQUENCE [LARGE SCALE GENOMIC DNA]</scope>
    <source>
        <strain evidence="21 22">Illinois</strain>
    </source>
</reference>
<evidence type="ECO:0000256" key="4">
    <source>
        <dbReference type="ARBA" id="ARBA00011738"/>
    </source>
</evidence>
<dbReference type="NCBIfam" id="NF004531">
    <property type="entry name" value="PRK05878.1"/>
    <property type="match status" value="1"/>
</dbReference>
<evidence type="ECO:0000256" key="5">
    <source>
        <dbReference type="ARBA" id="ARBA00011994"/>
    </source>
</evidence>
<keyword evidence="12" id="KW-0067">ATP-binding</keyword>
<comment type="similarity">
    <text evidence="3">Belongs to the PEP-utilizing enzyme family.</text>
</comment>
<feature type="binding site" evidence="16">
    <location>
        <position position="755"/>
    </location>
    <ligand>
        <name>substrate</name>
    </ligand>
</feature>
<dbReference type="eggNOG" id="COG1080">
    <property type="taxonomic scope" value="Bacteria"/>
</dbReference>
<evidence type="ECO:0000259" key="19">
    <source>
        <dbReference type="Pfam" id="PF01326"/>
    </source>
</evidence>
<feature type="domain" description="Pyruvate phosphate dikinase AMP/ATP-binding" evidence="19">
    <location>
        <begin position="66"/>
        <end position="291"/>
    </location>
</feature>
<dbReference type="NCBIfam" id="TIGR01828">
    <property type="entry name" value="pyru_phos_dikin"/>
    <property type="match status" value="1"/>
</dbReference>
<keyword evidence="7" id="KW-0597">Phosphoprotein</keyword>
<keyword evidence="8 21" id="KW-0808">Transferase</keyword>
<dbReference type="EC" id="2.7.9.1" evidence="5"/>
<evidence type="ECO:0000259" key="18">
    <source>
        <dbReference type="Pfam" id="PF00391"/>
    </source>
</evidence>
<dbReference type="Pfam" id="PF00391">
    <property type="entry name" value="PEP-utilizers"/>
    <property type="match status" value="1"/>
</dbReference>
<feature type="active site" description="Proton donor" evidence="15">
    <location>
        <position position="818"/>
    </location>
</feature>
<feature type="binding site" evidence="16">
    <location>
        <position position="732"/>
    </location>
    <ligand>
        <name>substrate</name>
    </ligand>
</feature>
<name>C6V4M4_NEORI</name>
<dbReference type="InterPro" id="IPR018274">
    <property type="entry name" value="PEP_util_AS"/>
</dbReference>
<feature type="binding site" evidence="16">
    <location>
        <position position="615"/>
    </location>
    <ligand>
        <name>substrate</name>
    </ligand>
</feature>
<dbReference type="OrthoDB" id="9765468at2"/>
<dbReference type="Pfam" id="PF02896">
    <property type="entry name" value="PEP-utilizers_C"/>
    <property type="match status" value="1"/>
</dbReference>
<comment type="function">
    <text evidence="2">Catalyzes the reversible phosphorylation of pyruvate and phosphate.</text>
</comment>
<feature type="binding site" evidence="17">
    <location>
        <position position="732"/>
    </location>
    <ligand>
        <name>Mg(2+)</name>
        <dbReference type="ChEBI" id="CHEBI:18420"/>
    </ligand>
</feature>
<dbReference type="Gene3D" id="3.30.470.20">
    <property type="entry name" value="ATP-grasp fold, B domain"/>
    <property type="match status" value="1"/>
</dbReference>
<keyword evidence="11" id="KW-0418">Kinase</keyword>
<evidence type="ECO:0000256" key="9">
    <source>
        <dbReference type="ARBA" id="ARBA00022723"/>
    </source>
</evidence>
<comment type="subunit">
    <text evidence="4">Homodimer.</text>
</comment>
<evidence type="ECO:0000256" key="1">
    <source>
        <dbReference type="ARBA" id="ARBA00001946"/>
    </source>
</evidence>
<feature type="binding site" evidence="16">
    <location>
        <position position="559"/>
    </location>
    <ligand>
        <name>substrate</name>
    </ligand>
</feature>
<keyword evidence="22" id="KW-1185">Reference proteome</keyword>